<dbReference type="AlphaFoldDB" id="A0A0K8RKG7"/>
<dbReference type="EMBL" id="GADI01002769">
    <property type="protein sequence ID" value="JAA71039.1"/>
    <property type="molecule type" value="mRNA"/>
</dbReference>
<protein>
    <submittedName>
        <fullName evidence="2">Putative e3 ubiquitin-protein ligase mycbp2</fullName>
    </submittedName>
</protein>
<organism evidence="2">
    <name type="scientific">Ixodes ricinus</name>
    <name type="common">Common tick</name>
    <name type="synonym">Acarus ricinus</name>
    <dbReference type="NCBI Taxonomy" id="34613"/>
    <lineage>
        <taxon>Eukaryota</taxon>
        <taxon>Metazoa</taxon>
        <taxon>Ecdysozoa</taxon>
        <taxon>Arthropoda</taxon>
        <taxon>Chelicerata</taxon>
        <taxon>Arachnida</taxon>
        <taxon>Acari</taxon>
        <taxon>Parasitiformes</taxon>
        <taxon>Ixodida</taxon>
        <taxon>Ixodoidea</taxon>
        <taxon>Ixodidae</taxon>
        <taxon>Ixodinae</taxon>
        <taxon>Ixodes</taxon>
    </lineage>
</organism>
<name>A0A0K8RKG7_IXORI</name>
<feature type="transmembrane region" description="Helical" evidence="1">
    <location>
        <begin position="20"/>
        <end position="45"/>
    </location>
</feature>
<evidence type="ECO:0000313" key="2">
    <source>
        <dbReference type="EMBL" id="JAA71039.1"/>
    </source>
</evidence>
<keyword evidence="1" id="KW-0472">Membrane</keyword>
<keyword evidence="1" id="KW-0812">Transmembrane</keyword>
<reference evidence="2" key="1">
    <citation type="submission" date="2012-12" db="EMBL/GenBank/DDBJ databases">
        <title>Identification and characterization of a phenylalanine ammonia-lyase gene family in Isatis indigotica Fort.</title>
        <authorList>
            <person name="Liu Q."/>
            <person name="Chen J."/>
            <person name="Zhou X."/>
            <person name="Di P."/>
            <person name="Xiao Y."/>
            <person name="Xuan H."/>
            <person name="Zhang L."/>
            <person name="Chen W."/>
        </authorList>
    </citation>
    <scope>NUCLEOTIDE SEQUENCE</scope>
    <source>
        <tissue evidence="2">Salivary gland</tissue>
    </source>
</reference>
<proteinExistence type="evidence at transcript level"/>
<evidence type="ECO:0000256" key="1">
    <source>
        <dbReference type="SAM" id="Phobius"/>
    </source>
</evidence>
<keyword evidence="1" id="KW-1133">Transmembrane helix</keyword>
<accession>A0A0K8RKG7</accession>
<sequence>MVNLRLWIIFSLSTRGNPSPITVALSLTSSLVPTAGVIVSVYIVFGIKNVKIFQNYIQMSMHQNSFAYHFRLQESKHSPGQVAQLVRAFTVLALQGCGFNLQSGHMQEATNE</sequence>